<sequence length="45" mass="5357">HFRHDGETCNESLNEIPQIPAWHHFHLNYPVKVILSFFHFRGGEV</sequence>
<protein>
    <submittedName>
        <fullName evidence="1">GIY-YIG nuclease family protein</fullName>
    </submittedName>
</protein>
<name>A0AAD3ZWY3_PHODD</name>
<reference evidence="1 2" key="1">
    <citation type="submission" date="2019-09" db="EMBL/GenBank/DDBJ databases">
        <title>Photobacterium damselae subsp. damselae CDC-2227-81, a human clinical isolate.</title>
        <authorList>
            <person name="Osorio C.R."/>
        </authorList>
    </citation>
    <scope>NUCLEOTIDE SEQUENCE [LARGE SCALE GENOMIC DNA]</scope>
    <source>
        <strain evidence="1 2">CDC-2227-81</strain>
    </source>
</reference>
<dbReference type="AlphaFoldDB" id="A0AAD3ZWY3"/>
<accession>A0AAD3ZWY3</accession>
<dbReference type="EMBL" id="VZUQ01000002">
    <property type="protein sequence ID" value="KAB1189467.1"/>
    <property type="molecule type" value="Genomic_DNA"/>
</dbReference>
<gene>
    <name evidence="1" type="ORF">F6450_00020</name>
</gene>
<proteinExistence type="predicted"/>
<feature type="non-terminal residue" evidence="1">
    <location>
        <position position="1"/>
    </location>
</feature>
<dbReference type="Proteomes" id="UP000480943">
    <property type="component" value="Unassembled WGS sequence"/>
</dbReference>
<evidence type="ECO:0000313" key="1">
    <source>
        <dbReference type="EMBL" id="KAB1189467.1"/>
    </source>
</evidence>
<comment type="caution">
    <text evidence="1">The sequence shown here is derived from an EMBL/GenBank/DDBJ whole genome shotgun (WGS) entry which is preliminary data.</text>
</comment>
<evidence type="ECO:0000313" key="2">
    <source>
        <dbReference type="Proteomes" id="UP000480943"/>
    </source>
</evidence>
<organism evidence="1 2">
    <name type="scientific">Photobacterium damselae subsp. damselae</name>
    <name type="common">Listonella damsela</name>
    <dbReference type="NCBI Taxonomy" id="85581"/>
    <lineage>
        <taxon>Bacteria</taxon>
        <taxon>Pseudomonadati</taxon>
        <taxon>Pseudomonadota</taxon>
        <taxon>Gammaproteobacteria</taxon>
        <taxon>Vibrionales</taxon>
        <taxon>Vibrionaceae</taxon>
        <taxon>Photobacterium</taxon>
    </lineage>
</organism>